<evidence type="ECO:0000256" key="2">
    <source>
        <dbReference type="ARBA" id="ARBA00022729"/>
    </source>
</evidence>
<name>A0A1S1QY37_9ACTN</name>
<dbReference type="AlphaFoldDB" id="A0A1S1QY37"/>
<organism evidence="4 5">
    <name type="scientific">Parafrankia colletiae</name>
    <dbReference type="NCBI Taxonomy" id="573497"/>
    <lineage>
        <taxon>Bacteria</taxon>
        <taxon>Bacillati</taxon>
        <taxon>Actinomycetota</taxon>
        <taxon>Actinomycetes</taxon>
        <taxon>Frankiales</taxon>
        <taxon>Frankiaceae</taxon>
        <taxon>Parafrankia</taxon>
    </lineage>
</organism>
<comment type="caution">
    <text evidence="4">The sequence shown here is derived from an EMBL/GenBank/DDBJ whole genome shotgun (WGS) entry which is preliminary data.</text>
</comment>
<dbReference type="SUPFAM" id="SSF53822">
    <property type="entry name" value="Periplasmic binding protein-like I"/>
    <property type="match status" value="1"/>
</dbReference>
<dbReference type="InterPro" id="IPR028082">
    <property type="entry name" value="Peripla_BP_I"/>
</dbReference>
<proteinExistence type="inferred from homology"/>
<sequence length="280" mass="29977">ALDTSIDTMSALRIPVVGYGQPSWAPHTNMFTNLSLPAPVTLGRYIQASGGTRVGVVMTGSLPSTIQSIERYNEAFRSIGLTTTDTVQFASATDNPVRVAQHLAANGVDTLIGFTQPQDLAAVMQAARQVRLNLAATISFTGYDRTVLSALGPQLAGATFPVYFRPFEAGGPAIERYREGMIRFAPETTQTDQRYALNSYVYADMFLRGLDLAGECPTREGFISALRKVSSYDAGGLIEPVNLASTATEPLDCYAFVKINPAGTAFDVARTRLCPDGTGS</sequence>
<dbReference type="RefSeq" id="WP_071084151.1">
    <property type="nucleotide sequence ID" value="NZ_MBLM01000109.1"/>
</dbReference>
<gene>
    <name evidence="4" type="ORF">CC117_15795</name>
</gene>
<dbReference type="Proteomes" id="UP000179627">
    <property type="component" value="Unassembled WGS sequence"/>
</dbReference>
<accession>A0A1S1QY37</accession>
<dbReference type="InterPro" id="IPR028081">
    <property type="entry name" value="Leu-bd"/>
</dbReference>
<comment type="similarity">
    <text evidence="1">Belongs to the leucine-binding protein family.</text>
</comment>
<evidence type="ECO:0000313" key="4">
    <source>
        <dbReference type="EMBL" id="OHV38391.1"/>
    </source>
</evidence>
<reference evidence="5" key="1">
    <citation type="submission" date="2016-07" db="EMBL/GenBank/DDBJ databases">
        <title>Sequence Frankia sp. strain CcI1.17.</title>
        <authorList>
            <person name="Ghodhbane-Gtari F."/>
            <person name="Swanson E."/>
            <person name="Gueddou A."/>
            <person name="Morris K."/>
            <person name="Hezbri K."/>
            <person name="Ktari A."/>
            <person name="Nouioui I."/>
            <person name="Abebe-Akele F."/>
            <person name="Simpson S."/>
            <person name="Thomas K."/>
            <person name="Gtari M."/>
            <person name="Tisa L.S."/>
            <person name="Hurst S."/>
        </authorList>
    </citation>
    <scope>NUCLEOTIDE SEQUENCE [LARGE SCALE GENOMIC DNA]</scope>
    <source>
        <strain evidence="5">Cc1.17</strain>
    </source>
</reference>
<evidence type="ECO:0000259" key="3">
    <source>
        <dbReference type="Pfam" id="PF13458"/>
    </source>
</evidence>
<dbReference type="OrthoDB" id="26870at2"/>
<evidence type="ECO:0000256" key="1">
    <source>
        <dbReference type="ARBA" id="ARBA00010062"/>
    </source>
</evidence>
<dbReference type="CDD" id="cd06341">
    <property type="entry name" value="PBP1_ABC_ligand_binding-like"/>
    <property type="match status" value="1"/>
</dbReference>
<dbReference type="EMBL" id="MBLM01000109">
    <property type="protein sequence ID" value="OHV38391.1"/>
    <property type="molecule type" value="Genomic_DNA"/>
</dbReference>
<feature type="domain" description="Leucine-binding protein" evidence="3">
    <location>
        <begin position="10"/>
        <end position="263"/>
    </location>
</feature>
<keyword evidence="2" id="KW-0732">Signal</keyword>
<keyword evidence="5" id="KW-1185">Reference proteome</keyword>
<dbReference type="Pfam" id="PF13458">
    <property type="entry name" value="Peripla_BP_6"/>
    <property type="match status" value="1"/>
</dbReference>
<feature type="non-terminal residue" evidence="4">
    <location>
        <position position="1"/>
    </location>
</feature>
<dbReference type="Gene3D" id="3.40.50.2300">
    <property type="match status" value="2"/>
</dbReference>
<evidence type="ECO:0000313" key="5">
    <source>
        <dbReference type="Proteomes" id="UP000179627"/>
    </source>
</evidence>
<protein>
    <submittedName>
        <fullName evidence="4">Amino acid-binding protein</fullName>
    </submittedName>
</protein>